<proteinExistence type="predicted"/>
<evidence type="ECO:0000313" key="2">
    <source>
        <dbReference type="EMBL" id="MCK2212438.1"/>
    </source>
</evidence>
<keyword evidence="3" id="KW-1185">Reference proteome</keyword>
<dbReference type="RefSeq" id="WP_242381074.1">
    <property type="nucleotide sequence ID" value="NZ_JAKRKC020000001.1"/>
</dbReference>
<feature type="region of interest" description="Disordered" evidence="1">
    <location>
        <begin position="143"/>
        <end position="166"/>
    </location>
</feature>
<name>A0ABT0FJE8_9ACTN</name>
<evidence type="ECO:0000313" key="3">
    <source>
        <dbReference type="Proteomes" id="UP001317259"/>
    </source>
</evidence>
<comment type="caution">
    <text evidence="2">The sequence shown here is derived from an EMBL/GenBank/DDBJ whole genome shotgun (WGS) entry which is preliminary data.</text>
</comment>
<reference evidence="2 3" key="1">
    <citation type="submission" date="2022-04" db="EMBL/GenBank/DDBJ databases">
        <title>Genome draft of Actinomadura sp. ATCC 31491.</title>
        <authorList>
            <person name="Shi X."/>
            <person name="Du Y."/>
        </authorList>
    </citation>
    <scope>NUCLEOTIDE SEQUENCE [LARGE SCALE GENOMIC DNA]</scope>
    <source>
        <strain evidence="2 3">ATCC 31491</strain>
    </source>
</reference>
<organism evidence="2 3">
    <name type="scientific">Actinomadura luzonensis</name>
    <dbReference type="NCBI Taxonomy" id="2805427"/>
    <lineage>
        <taxon>Bacteria</taxon>
        <taxon>Bacillati</taxon>
        <taxon>Actinomycetota</taxon>
        <taxon>Actinomycetes</taxon>
        <taxon>Streptosporangiales</taxon>
        <taxon>Thermomonosporaceae</taxon>
        <taxon>Actinomadura</taxon>
    </lineage>
</organism>
<protein>
    <submittedName>
        <fullName evidence="2">Uncharacterized protein</fullName>
    </submittedName>
</protein>
<gene>
    <name evidence="2" type="ORF">MF672_001285</name>
</gene>
<sequence length="166" mass="17699">MTHDDETQGCRVRYADGRVALEAWAPGKAECVAQAVRGLVRDAVWPAAAVLCVEDVERIEPRSDQDLLARALKRAIVPLAQRGLAPADVQVVEESDGTVTLALVLVRNALLRRMPATVDPDDVVLERAGGGWHCHAVITARPLAPPDEGFTERGHRRGGSGIGTGG</sequence>
<accession>A0ABT0FJE8</accession>
<dbReference type="EMBL" id="JAKRKC020000001">
    <property type="protein sequence ID" value="MCK2212438.1"/>
    <property type="molecule type" value="Genomic_DNA"/>
</dbReference>
<dbReference type="Proteomes" id="UP001317259">
    <property type="component" value="Unassembled WGS sequence"/>
</dbReference>
<evidence type="ECO:0000256" key="1">
    <source>
        <dbReference type="SAM" id="MobiDB-lite"/>
    </source>
</evidence>